<evidence type="ECO:0000313" key="2">
    <source>
        <dbReference type="Proteomes" id="UP000887565"/>
    </source>
</evidence>
<accession>A0A915JJ99</accession>
<evidence type="ECO:0000313" key="3">
    <source>
        <dbReference type="WBParaSite" id="nRc.2.0.1.t26225-RA"/>
    </source>
</evidence>
<sequence length="88" mass="9519">MVSATENTSVPNRTEGDGRNEQHQIPGYAKKTWGCGFTDWASSHKLESSGHRPTAFQCMGSCGSMPAETLSIKSFKSITLVCIIPLIT</sequence>
<dbReference type="AlphaFoldDB" id="A0A915JJ99"/>
<feature type="region of interest" description="Disordered" evidence="1">
    <location>
        <begin position="1"/>
        <end position="25"/>
    </location>
</feature>
<dbReference type="Proteomes" id="UP000887565">
    <property type="component" value="Unplaced"/>
</dbReference>
<proteinExistence type="predicted"/>
<feature type="compositionally biased region" description="Polar residues" evidence="1">
    <location>
        <begin position="1"/>
        <end position="12"/>
    </location>
</feature>
<protein>
    <submittedName>
        <fullName evidence="3">Uncharacterized protein</fullName>
    </submittedName>
</protein>
<name>A0A915JJ99_ROMCU</name>
<keyword evidence="2" id="KW-1185">Reference proteome</keyword>
<dbReference type="WBParaSite" id="nRc.2.0.1.t26225-RA">
    <property type="protein sequence ID" value="nRc.2.0.1.t26225-RA"/>
    <property type="gene ID" value="nRc.2.0.1.g26225"/>
</dbReference>
<evidence type="ECO:0000256" key="1">
    <source>
        <dbReference type="SAM" id="MobiDB-lite"/>
    </source>
</evidence>
<organism evidence="2 3">
    <name type="scientific">Romanomermis culicivorax</name>
    <name type="common">Nematode worm</name>
    <dbReference type="NCBI Taxonomy" id="13658"/>
    <lineage>
        <taxon>Eukaryota</taxon>
        <taxon>Metazoa</taxon>
        <taxon>Ecdysozoa</taxon>
        <taxon>Nematoda</taxon>
        <taxon>Enoplea</taxon>
        <taxon>Dorylaimia</taxon>
        <taxon>Mermithida</taxon>
        <taxon>Mermithoidea</taxon>
        <taxon>Mermithidae</taxon>
        <taxon>Romanomermis</taxon>
    </lineage>
</organism>
<reference evidence="3" key="1">
    <citation type="submission" date="2022-11" db="UniProtKB">
        <authorList>
            <consortium name="WormBaseParasite"/>
        </authorList>
    </citation>
    <scope>IDENTIFICATION</scope>
</reference>